<dbReference type="Proteomes" id="UP000464751">
    <property type="component" value="Chromosome"/>
</dbReference>
<name>A0A6P1YW62_9HYPH</name>
<gene>
    <name evidence="1" type="ORF">G3A50_20430</name>
</gene>
<dbReference type="KEGG" id="apra:G3A50_20430"/>
<reference evidence="1 2" key="1">
    <citation type="submission" date="2020-02" db="EMBL/GenBank/DDBJ databases">
        <authorList>
            <person name="Li G."/>
        </authorList>
    </citation>
    <scope>NUCLEOTIDE SEQUENCE [LARGE SCALE GENOMIC DNA]</scope>
    <source>
        <strain evidence="1 2">DSM 102029</strain>
    </source>
</reference>
<dbReference type="RefSeq" id="WP_163076953.1">
    <property type="nucleotide sequence ID" value="NZ_CP048630.1"/>
</dbReference>
<dbReference type="EMBL" id="CP048630">
    <property type="protein sequence ID" value="QIB35814.1"/>
    <property type="molecule type" value="Genomic_DNA"/>
</dbReference>
<organism evidence="1 2">
    <name type="scientific">Ancylobacter pratisalsi</name>
    <dbReference type="NCBI Taxonomy" id="1745854"/>
    <lineage>
        <taxon>Bacteria</taxon>
        <taxon>Pseudomonadati</taxon>
        <taxon>Pseudomonadota</taxon>
        <taxon>Alphaproteobacteria</taxon>
        <taxon>Hyphomicrobiales</taxon>
        <taxon>Xanthobacteraceae</taxon>
        <taxon>Ancylobacter</taxon>
    </lineage>
</organism>
<sequence>MTAPLTEPLWVDSMGKGRPLRFFAPPNDVAGAFPYVAAADVIGIISPRPATFAGYVRAIAGEPEVHTVSVDTDTGPVLLIPHPHARALLTVSVEDGAPLEHELAGYLRAVENALVAYLSPMTERARDAWLAAVLTAEMAR</sequence>
<proteinExistence type="predicted"/>
<protein>
    <submittedName>
        <fullName evidence="1">Uncharacterized protein</fullName>
    </submittedName>
</protein>
<accession>A0A6P1YW62</accession>
<dbReference type="AlphaFoldDB" id="A0A6P1YW62"/>
<keyword evidence="2" id="KW-1185">Reference proteome</keyword>
<evidence type="ECO:0000313" key="1">
    <source>
        <dbReference type="EMBL" id="QIB35814.1"/>
    </source>
</evidence>
<evidence type="ECO:0000313" key="2">
    <source>
        <dbReference type="Proteomes" id="UP000464751"/>
    </source>
</evidence>